<protein>
    <submittedName>
        <fullName evidence="1">Uncharacterized protein</fullName>
    </submittedName>
</protein>
<proteinExistence type="predicted"/>
<gene>
    <name evidence="1" type="ORF">J4P68_35275</name>
</gene>
<dbReference type="Proteomes" id="UP000692816">
    <property type="component" value="Unassembled WGS sequence"/>
</dbReference>
<organism evidence="1 2">
    <name type="scientific">Bradyrhizobium quebecense</name>
    <dbReference type="NCBI Taxonomy" id="2748629"/>
    <lineage>
        <taxon>Bacteria</taxon>
        <taxon>Pseudomonadati</taxon>
        <taxon>Pseudomonadota</taxon>
        <taxon>Alphaproteobacteria</taxon>
        <taxon>Hyphomicrobiales</taxon>
        <taxon>Nitrobacteraceae</taxon>
        <taxon>Bradyrhizobium</taxon>
    </lineage>
</organism>
<evidence type="ECO:0000313" key="2">
    <source>
        <dbReference type="Proteomes" id="UP000692816"/>
    </source>
</evidence>
<evidence type="ECO:0000313" key="1">
    <source>
        <dbReference type="EMBL" id="MBO1434531.1"/>
    </source>
</evidence>
<comment type="caution">
    <text evidence="1">The sequence shown here is derived from an EMBL/GenBank/DDBJ whole genome shotgun (WGS) entry which is preliminary data.</text>
</comment>
<dbReference type="RefSeq" id="WP_207837203.1">
    <property type="nucleotide sequence ID" value="NZ_CP088282.1"/>
</dbReference>
<reference evidence="1" key="1">
    <citation type="journal article" date="2021" name="Int. J. Syst. Evol. Microbiol.">
        <title>Bradyrhizobium septentrionale sp. nov. (sv. septentrionale) and Bradyrhizobium quebecense sp. nov. (sv. septentrionale) associated with legumes native to Canada possess rearranged symbiosis genes and numerous insertion sequences.</title>
        <authorList>
            <person name="Bromfield E.S.P."/>
            <person name="Cloutier S."/>
        </authorList>
    </citation>
    <scope>NUCLEOTIDE SEQUENCE</scope>
    <source>
        <strain evidence="1">12S5</strain>
    </source>
</reference>
<accession>A0ABS3MT01</accession>
<name>A0ABS3MT01_9BRAD</name>
<keyword evidence="2" id="KW-1185">Reference proteome</keyword>
<dbReference type="EMBL" id="JAGEPA010000001">
    <property type="protein sequence ID" value="MBO1434531.1"/>
    <property type="molecule type" value="Genomic_DNA"/>
</dbReference>
<sequence>MLDARYAKSAKVNDPEIQQMTAKFLPVDGQCAGIGAYADTGGILLFNQGVQQ</sequence>